<evidence type="ECO:0000313" key="2">
    <source>
        <dbReference type="Proteomes" id="UP001066276"/>
    </source>
</evidence>
<sequence length="143" mass="15928">MADIESRLVELERQLASSWSSEVLAEIQREVSLYEEARTLAGMLRRPWASNYVTEVIDNGGGSVTGSNDIMQVFTNYFARLYAAPAGPSGEAIQAYFEDIAMVWFEEAHRAYLDEPFTLGTHRFNMAKSADSCGALPSLEHNL</sequence>
<gene>
    <name evidence="1" type="ORF">NDU88_002401</name>
</gene>
<organism evidence="1 2">
    <name type="scientific">Pleurodeles waltl</name>
    <name type="common">Iberian ribbed newt</name>
    <dbReference type="NCBI Taxonomy" id="8319"/>
    <lineage>
        <taxon>Eukaryota</taxon>
        <taxon>Metazoa</taxon>
        <taxon>Chordata</taxon>
        <taxon>Craniata</taxon>
        <taxon>Vertebrata</taxon>
        <taxon>Euteleostomi</taxon>
        <taxon>Amphibia</taxon>
        <taxon>Batrachia</taxon>
        <taxon>Caudata</taxon>
        <taxon>Salamandroidea</taxon>
        <taxon>Salamandridae</taxon>
        <taxon>Pleurodelinae</taxon>
        <taxon>Pleurodeles</taxon>
    </lineage>
</organism>
<reference evidence="1" key="1">
    <citation type="journal article" date="2022" name="bioRxiv">
        <title>Sequencing and chromosome-scale assembly of the giantPleurodeles waltlgenome.</title>
        <authorList>
            <person name="Brown T."/>
            <person name="Elewa A."/>
            <person name="Iarovenko S."/>
            <person name="Subramanian E."/>
            <person name="Araus A.J."/>
            <person name="Petzold A."/>
            <person name="Susuki M."/>
            <person name="Suzuki K.-i.T."/>
            <person name="Hayashi T."/>
            <person name="Toyoda A."/>
            <person name="Oliveira C."/>
            <person name="Osipova E."/>
            <person name="Leigh N.D."/>
            <person name="Simon A."/>
            <person name="Yun M.H."/>
        </authorList>
    </citation>
    <scope>NUCLEOTIDE SEQUENCE</scope>
    <source>
        <strain evidence="1">20211129_DDA</strain>
        <tissue evidence="1">Liver</tissue>
    </source>
</reference>
<keyword evidence="2" id="KW-1185">Reference proteome</keyword>
<name>A0AAV7T2N2_PLEWA</name>
<comment type="caution">
    <text evidence="1">The sequence shown here is derived from an EMBL/GenBank/DDBJ whole genome shotgun (WGS) entry which is preliminary data.</text>
</comment>
<dbReference type="EMBL" id="JANPWB010000007">
    <property type="protein sequence ID" value="KAJ1170526.1"/>
    <property type="molecule type" value="Genomic_DNA"/>
</dbReference>
<evidence type="ECO:0000313" key="1">
    <source>
        <dbReference type="EMBL" id="KAJ1170526.1"/>
    </source>
</evidence>
<dbReference type="Proteomes" id="UP001066276">
    <property type="component" value="Chromosome 4_1"/>
</dbReference>
<accession>A0AAV7T2N2</accession>
<dbReference type="AlphaFoldDB" id="A0AAV7T2N2"/>
<proteinExistence type="predicted"/>
<protein>
    <submittedName>
        <fullName evidence="1">Uncharacterized protein</fullName>
    </submittedName>
</protein>